<name>A0A1G6A3N2_9BACT</name>
<accession>A0A1G6A3N2</accession>
<dbReference type="OrthoDB" id="9803598at2"/>
<dbReference type="InterPro" id="IPR005801">
    <property type="entry name" value="ADC_synthase"/>
</dbReference>
<evidence type="ECO:0000259" key="1">
    <source>
        <dbReference type="Pfam" id="PF00425"/>
    </source>
</evidence>
<dbReference type="Proteomes" id="UP000198771">
    <property type="component" value="Unassembled WGS sequence"/>
</dbReference>
<dbReference type="GO" id="GO:0046820">
    <property type="term" value="F:4-amino-4-deoxychorismate synthase activity"/>
    <property type="evidence" value="ECO:0007669"/>
    <property type="project" value="TreeGrafter"/>
</dbReference>
<dbReference type="InterPro" id="IPR005802">
    <property type="entry name" value="ADC_synth_comp_1"/>
</dbReference>
<dbReference type="AlphaFoldDB" id="A0A1G6A3N2"/>
<dbReference type="Gene3D" id="3.20.10.10">
    <property type="entry name" value="D-amino Acid Aminotransferase, subunit A, domain 2"/>
    <property type="match status" value="1"/>
</dbReference>
<dbReference type="Gene3D" id="3.60.120.10">
    <property type="entry name" value="Anthranilate synthase"/>
    <property type="match status" value="1"/>
</dbReference>
<dbReference type="NCBIfam" id="TIGR00553">
    <property type="entry name" value="pabB"/>
    <property type="match status" value="1"/>
</dbReference>
<dbReference type="STRING" id="617002.SAMN05660653_00127"/>
<protein>
    <submittedName>
        <fullName evidence="2">Para-aminobenzoate synthetase / 4-amino-4-deoxychorismate lyase</fullName>
    </submittedName>
</protein>
<dbReference type="InterPro" id="IPR036038">
    <property type="entry name" value="Aminotransferase-like"/>
</dbReference>
<evidence type="ECO:0000313" key="3">
    <source>
        <dbReference type="Proteomes" id="UP000198771"/>
    </source>
</evidence>
<reference evidence="2 3" key="1">
    <citation type="submission" date="2016-10" db="EMBL/GenBank/DDBJ databases">
        <authorList>
            <person name="de Groot N.N."/>
        </authorList>
    </citation>
    <scope>NUCLEOTIDE SEQUENCE [LARGE SCALE GENOMIC DNA]</scope>
    <source>
        <strain evidence="2 3">ASO4-2</strain>
    </source>
</reference>
<dbReference type="EMBL" id="FMXO01000001">
    <property type="protein sequence ID" value="SDB03058.1"/>
    <property type="molecule type" value="Genomic_DNA"/>
</dbReference>
<keyword evidence="3" id="KW-1185">Reference proteome</keyword>
<dbReference type="GO" id="GO:0000162">
    <property type="term" value="P:L-tryptophan biosynthetic process"/>
    <property type="evidence" value="ECO:0007669"/>
    <property type="project" value="TreeGrafter"/>
</dbReference>
<sequence>MNLADIQRIGDETNVAVLWDNRSGTWRVFRKPVHVVSASKDSEVGSCLARIEGRVGRHGLHAAGFLSYEASAAFDPAFRVRPDGDGFPLLWFGLYARVETVSSWPCRSMPSLPDWKPSITEQQYHGSLGAIREHLRVGNTYQVNFTFRLLTNFPHHPWDFFLSVCQARPAAYAAYVCLEDWAICCFSPEQFFVLDGEKIVSSPMKGTRGRGLTSRQDQDLAEELRSSAKDRAENVMITDMVRNDLGRIAVPGSVVVKDLFAVEKHATVWQMVSRVHAQTHEPLSRIFSALFPPASITGAPKAASMEIITELEDSPRRIYTGCIGHISHSPEAGLQAAFNVAIRTVLVDRRRKQAEYGVGGGIVWDSDEEGEYAECRIKAEVLHQRMPEFELLETMLWMPDQGYVLLERHLSRLEASAEYFEFSLDLSAVREALHGLAEKFVREPRMVRLLVDRSGRLKLEDLPPPPMPGKTPRLTLAKIPVNSKDLFLYHKTTHRAVYEQALGASPEVDDVLLFNEHGQVTESTRANVLAKLEGVLYTPPISCGLLAGTLRGHLLDQGQIVERILMPADLGRAEQLYLINSVRGMYRIDLMQAVLTS</sequence>
<dbReference type="GO" id="GO:0016829">
    <property type="term" value="F:lyase activity"/>
    <property type="evidence" value="ECO:0007669"/>
    <property type="project" value="UniProtKB-KW"/>
</dbReference>
<dbReference type="PRINTS" id="PR00095">
    <property type="entry name" value="ANTSNTHASEI"/>
</dbReference>
<dbReference type="PANTHER" id="PTHR11236:SF50">
    <property type="entry name" value="AMINODEOXYCHORISMATE SYNTHASE COMPONENT 1"/>
    <property type="match status" value="1"/>
</dbReference>
<dbReference type="InterPro" id="IPR015890">
    <property type="entry name" value="Chorismate_C"/>
</dbReference>
<dbReference type="Pfam" id="PF00425">
    <property type="entry name" value="Chorismate_bind"/>
    <property type="match status" value="1"/>
</dbReference>
<dbReference type="InterPro" id="IPR043132">
    <property type="entry name" value="BCAT-like_C"/>
</dbReference>
<dbReference type="Gene3D" id="3.30.470.10">
    <property type="match status" value="1"/>
</dbReference>
<dbReference type="SUPFAM" id="SSF56752">
    <property type="entry name" value="D-aminoacid aminotransferase-like PLP-dependent enzymes"/>
    <property type="match status" value="1"/>
</dbReference>
<keyword evidence="2" id="KW-0456">Lyase</keyword>
<dbReference type="InterPro" id="IPR001544">
    <property type="entry name" value="Aminotrans_IV"/>
</dbReference>
<dbReference type="InterPro" id="IPR043131">
    <property type="entry name" value="BCAT-like_N"/>
</dbReference>
<dbReference type="PANTHER" id="PTHR11236">
    <property type="entry name" value="AMINOBENZOATE/ANTHRANILATE SYNTHASE"/>
    <property type="match status" value="1"/>
</dbReference>
<dbReference type="SUPFAM" id="SSF56322">
    <property type="entry name" value="ADC synthase"/>
    <property type="match status" value="1"/>
</dbReference>
<evidence type="ECO:0000313" key="2">
    <source>
        <dbReference type="EMBL" id="SDB03058.1"/>
    </source>
</evidence>
<dbReference type="InterPro" id="IPR019999">
    <property type="entry name" value="Anth_synth_I-like"/>
</dbReference>
<feature type="domain" description="Chorismate-utilising enzyme C-terminal" evidence="1">
    <location>
        <begin position="121"/>
        <end position="378"/>
    </location>
</feature>
<organism evidence="2 3">
    <name type="scientific">Desulfonatronum thiosulfatophilum</name>
    <dbReference type="NCBI Taxonomy" id="617002"/>
    <lineage>
        <taxon>Bacteria</taxon>
        <taxon>Pseudomonadati</taxon>
        <taxon>Thermodesulfobacteriota</taxon>
        <taxon>Desulfovibrionia</taxon>
        <taxon>Desulfovibrionales</taxon>
        <taxon>Desulfonatronaceae</taxon>
        <taxon>Desulfonatronum</taxon>
    </lineage>
</organism>
<gene>
    <name evidence="2" type="ORF">SAMN05660653_00127</name>
</gene>
<dbReference type="GO" id="GO:0009396">
    <property type="term" value="P:folic acid-containing compound biosynthetic process"/>
    <property type="evidence" value="ECO:0007669"/>
    <property type="project" value="InterPro"/>
</dbReference>
<dbReference type="Pfam" id="PF01063">
    <property type="entry name" value="Aminotran_4"/>
    <property type="match status" value="1"/>
</dbReference>
<proteinExistence type="predicted"/>
<dbReference type="RefSeq" id="WP_161946133.1">
    <property type="nucleotide sequence ID" value="NZ_FMXO01000001.1"/>
</dbReference>